<dbReference type="EMBL" id="GL380405">
    <property type="protein sequence ID" value="EGT54804.1"/>
    <property type="molecule type" value="Genomic_DNA"/>
</dbReference>
<evidence type="ECO:0000313" key="2">
    <source>
        <dbReference type="EMBL" id="EGT54804.1"/>
    </source>
</evidence>
<dbReference type="InParanoid" id="G0PG76"/>
<dbReference type="HOGENOM" id="CLU_2238989_0_0_1"/>
<gene>
    <name evidence="2" type="ORF">CAEBREN_15316</name>
</gene>
<accession>G0PG76</accession>
<dbReference type="AlphaFoldDB" id="G0PG76"/>
<evidence type="ECO:0000256" key="1">
    <source>
        <dbReference type="SAM" id="Coils"/>
    </source>
</evidence>
<name>G0PG76_CAEBE</name>
<organism evidence="3">
    <name type="scientific">Caenorhabditis brenneri</name>
    <name type="common">Nematode worm</name>
    <dbReference type="NCBI Taxonomy" id="135651"/>
    <lineage>
        <taxon>Eukaryota</taxon>
        <taxon>Metazoa</taxon>
        <taxon>Ecdysozoa</taxon>
        <taxon>Nematoda</taxon>
        <taxon>Chromadorea</taxon>
        <taxon>Rhabditida</taxon>
        <taxon>Rhabditina</taxon>
        <taxon>Rhabditomorpha</taxon>
        <taxon>Rhabditoidea</taxon>
        <taxon>Rhabditidae</taxon>
        <taxon>Peloderinae</taxon>
        <taxon>Caenorhabditis</taxon>
    </lineage>
</organism>
<protein>
    <submittedName>
        <fullName evidence="2">Uncharacterized protein</fullName>
    </submittedName>
</protein>
<feature type="coiled-coil region" evidence="1">
    <location>
        <begin position="6"/>
        <end position="33"/>
    </location>
</feature>
<evidence type="ECO:0000313" key="3">
    <source>
        <dbReference type="Proteomes" id="UP000008068"/>
    </source>
</evidence>
<dbReference type="Proteomes" id="UP000008068">
    <property type="component" value="Unassembled WGS sequence"/>
</dbReference>
<proteinExistence type="predicted"/>
<reference evidence="3" key="1">
    <citation type="submission" date="2011-07" db="EMBL/GenBank/DDBJ databases">
        <authorList>
            <consortium name="Caenorhabditis brenneri Sequencing and Analysis Consortium"/>
            <person name="Wilson R.K."/>
        </authorList>
    </citation>
    <scope>NUCLEOTIDE SEQUENCE [LARGE SCALE GENOMIC DNA]</scope>
    <source>
        <strain evidence="3">PB2801</strain>
    </source>
</reference>
<keyword evidence="3" id="KW-1185">Reference proteome</keyword>
<sequence length="105" mass="12561">MSEYVVDELRKQIESLQLEKIRMGKDVEFYKEEDYASMEEVGKLREKLKKVESSWLSSREEVMDLRQDVDELLIKKMKLTNALEDLYLIVDTMNTIIKDVLRRNN</sequence>
<keyword evidence="1" id="KW-0175">Coiled coil</keyword>